<evidence type="ECO:0000256" key="4">
    <source>
        <dbReference type="ARBA" id="ARBA00022840"/>
    </source>
</evidence>
<keyword evidence="1" id="KW-0808">Transferase</keyword>
<dbReference type="SMART" id="SM00220">
    <property type="entry name" value="S_TKc"/>
    <property type="match status" value="1"/>
</dbReference>
<comment type="catalytic activity">
    <reaction evidence="7">
        <text>L-seryl-[protein] + ATP = O-phospho-L-seryl-[protein] + ADP + H(+)</text>
        <dbReference type="Rhea" id="RHEA:17989"/>
        <dbReference type="Rhea" id="RHEA-COMP:9863"/>
        <dbReference type="Rhea" id="RHEA-COMP:11604"/>
        <dbReference type="ChEBI" id="CHEBI:15378"/>
        <dbReference type="ChEBI" id="CHEBI:29999"/>
        <dbReference type="ChEBI" id="CHEBI:30616"/>
        <dbReference type="ChEBI" id="CHEBI:83421"/>
        <dbReference type="ChEBI" id="CHEBI:456216"/>
        <dbReference type="EC" id="2.7.12.2"/>
    </reaction>
</comment>
<comment type="catalytic activity">
    <reaction evidence="8">
        <text>L-threonyl-[protein] + ATP = O-phospho-L-threonyl-[protein] + ADP + H(+)</text>
        <dbReference type="Rhea" id="RHEA:46608"/>
        <dbReference type="Rhea" id="RHEA-COMP:11060"/>
        <dbReference type="Rhea" id="RHEA-COMP:11605"/>
        <dbReference type="ChEBI" id="CHEBI:15378"/>
        <dbReference type="ChEBI" id="CHEBI:30013"/>
        <dbReference type="ChEBI" id="CHEBI:30616"/>
        <dbReference type="ChEBI" id="CHEBI:61977"/>
        <dbReference type="ChEBI" id="CHEBI:456216"/>
        <dbReference type="EC" id="2.7.12.2"/>
    </reaction>
</comment>
<feature type="compositionally biased region" description="Acidic residues" evidence="10">
    <location>
        <begin position="76"/>
        <end position="87"/>
    </location>
</feature>
<comment type="caution">
    <text evidence="12">The sequence shown here is derived from an EMBL/GenBank/DDBJ whole genome shotgun (WGS) entry which is preliminary data.</text>
</comment>
<keyword evidence="13" id="KW-1185">Reference proteome</keyword>
<dbReference type="Pfam" id="PF00069">
    <property type="entry name" value="Pkinase"/>
    <property type="match status" value="1"/>
</dbReference>
<comment type="catalytic activity">
    <reaction evidence="9">
        <text>L-tyrosyl-[protein] + ATP = O-phospho-L-tyrosyl-[protein] + ADP + H(+)</text>
        <dbReference type="Rhea" id="RHEA:10596"/>
        <dbReference type="Rhea" id="RHEA-COMP:10136"/>
        <dbReference type="Rhea" id="RHEA-COMP:20101"/>
        <dbReference type="ChEBI" id="CHEBI:15378"/>
        <dbReference type="ChEBI" id="CHEBI:30616"/>
        <dbReference type="ChEBI" id="CHEBI:46858"/>
        <dbReference type="ChEBI" id="CHEBI:61978"/>
        <dbReference type="ChEBI" id="CHEBI:456216"/>
        <dbReference type="EC" id="2.7.12.2"/>
    </reaction>
</comment>
<evidence type="ECO:0000256" key="2">
    <source>
        <dbReference type="ARBA" id="ARBA00022741"/>
    </source>
</evidence>
<evidence type="ECO:0000256" key="8">
    <source>
        <dbReference type="ARBA" id="ARBA00049299"/>
    </source>
</evidence>
<feature type="domain" description="Protein kinase" evidence="11">
    <location>
        <begin position="148"/>
        <end position="457"/>
    </location>
</feature>
<organism evidence="12 13">
    <name type="scientific">Zasmidium cellare</name>
    <name type="common">Wine cellar mold</name>
    <name type="synonym">Racodium cellare</name>
    <dbReference type="NCBI Taxonomy" id="395010"/>
    <lineage>
        <taxon>Eukaryota</taxon>
        <taxon>Fungi</taxon>
        <taxon>Dikarya</taxon>
        <taxon>Ascomycota</taxon>
        <taxon>Pezizomycotina</taxon>
        <taxon>Dothideomycetes</taxon>
        <taxon>Dothideomycetidae</taxon>
        <taxon>Mycosphaerellales</taxon>
        <taxon>Mycosphaerellaceae</taxon>
        <taxon>Zasmidium</taxon>
    </lineage>
</organism>
<name>A0ABR0EQ87_ZASCE</name>
<evidence type="ECO:0000256" key="7">
    <source>
        <dbReference type="ARBA" id="ARBA00049014"/>
    </source>
</evidence>
<keyword evidence="4" id="KW-0067">ATP-binding</keyword>
<feature type="region of interest" description="Disordered" evidence="10">
    <location>
        <begin position="173"/>
        <end position="192"/>
    </location>
</feature>
<dbReference type="PANTHER" id="PTHR48013:SF9">
    <property type="entry name" value="DUAL SPECIFICITY MITOGEN-ACTIVATED PROTEIN KINASE KINASE 5"/>
    <property type="match status" value="1"/>
</dbReference>
<dbReference type="InterPro" id="IPR011009">
    <property type="entry name" value="Kinase-like_dom_sf"/>
</dbReference>
<dbReference type="InterPro" id="IPR000719">
    <property type="entry name" value="Prot_kinase_dom"/>
</dbReference>
<dbReference type="PROSITE" id="PS50011">
    <property type="entry name" value="PROTEIN_KINASE_DOM"/>
    <property type="match status" value="1"/>
</dbReference>
<feature type="compositionally biased region" description="Polar residues" evidence="10">
    <location>
        <begin position="90"/>
        <end position="99"/>
    </location>
</feature>
<protein>
    <recommendedName>
        <fullName evidence="6">mitogen-activated protein kinase kinase</fullName>
        <ecNumber evidence="6">2.7.12.2</ecNumber>
    </recommendedName>
</protein>
<evidence type="ECO:0000256" key="10">
    <source>
        <dbReference type="SAM" id="MobiDB-lite"/>
    </source>
</evidence>
<evidence type="ECO:0000256" key="5">
    <source>
        <dbReference type="ARBA" id="ARBA00038035"/>
    </source>
</evidence>
<dbReference type="Proteomes" id="UP001305779">
    <property type="component" value="Unassembled WGS sequence"/>
</dbReference>
<dbReference type="PANTHER" id="PTHR48013">
    <property type="entry name" value="DUAL SPECIFICITY MITOGEN-ACTIVATED PROTEIN KINASE KINASE 5-RELATED"/>
    <property type="match status" value="1"/>
</dbReference>
<evidence type="ECO:0000259" key="11">
    <source>
        <dbReference type="PROSITE" id="PS50011"/>
    </source>
</evidence>
<evidence type="ECO:0000256" key="6">
    <source>
        <dbReference type="ARBA" id="ARBA00038999"/>
    </source>
</evidence>
<feature type="compositionally biased region" description="Low complexity" evidence="10">
    <location>
        <begin position="173"/>
        <end position="182"/>
    </location>
</feature>
<evidence type="ECO:0000313" key="12">
    <source>
        <dbReference type="EMBL" id="KAK4503534.1"/>
    </source>
</evidence>
<dbReference type="InterPro" id="IPR008271">
    <property type="entry name" value="Ser/Thr_kinase_AS"/>
</dbReference>
<keyword evidence="3" id="KW-0418">Kinase</keyword>
<gene>
    <name evidence="12" type="ORF">PRZ48_004449</name>
</gene>
<evidence type="ECO:0000256" key="9">
    <source>
        <dbReference type="ARBA" id="ARBA00051693"/>
    </source>
</evidence>
<dbReference type="PROSITE" id="PS00108">
    <property type="entry name" value="PROTEIN_KINASE_ST"/>
    <property type="match status" value="1"/>
</dbReference>
<proteinExistence type="inferred from homology"/>
<dbReference type="EMBL" id="JAXOVC010000003">
    <property type="protein sequence ID" value="KAK4503534.1"/>
    <property type="molecule type" value="Genomic_DNA"/>
</dbReference>
<sequence>MAAHIAWLPRTFGTKESPPHKSRSRPLPLRIRTYSEAGSQSPGFDESHEGRHLRNKSLSVATQVAEFSPTTLQKMEDEEEEEADEVETIANESPRSSLDGSVAGFSDNSSLAGSPLTPLTGLSSGRSSLDSDGPEILSYDFSKIDYELERAKVLGTGLWSTVYMAEQKPVQPSRTGLSLLSPPRSPRLTRRKPRTASIPSLFAIKTIIRQDAKPIFHQEARVLTHLQRHPTSALHIIPFYGLDPRNNSLIFEAVIGGSLEDLTSRMKQMTEVARHLELITLFPGLAFDLINGLDFLHAHGVIHADIKPANILLDISHHLTDNKPIVRARYIDFSAAFIPSKGDSASDAGGTWDFMAPEQMRIQPEFNTPTFASDVWSLGITLLYVMVGESPYSEACGGNVFMLREAIKTGDPLQFARMDSRVRKRLAACQDFVDCVRLAVKKERDIRITAAGWAGWLVEWEREG</sequence>
<dbReference type="EC" id="2.7.12.2" evidence="6"/>
<accession>A0ABR0EQ87</accession>
<dbReference type="SUPFAM" id="SSF56112">
    <property type="entry name" value="Protein kinase-like (PK-like)"/>
    <property type="match status" value="1"/>
</dbReference>
<reference evidence="12 13" key="1">
    <citation type="journal article" date="2023" name="G3 (Bethesda)">
        <title>A chromosome-level genome assembly of Zasmidium syzygii isolated from banana leaves.</title>
        <authorList>
            <person name="van Westerhoven A.C."/>
            <person name="Mehrabi R."/>
            <person name="Talebi R."/>
            <person name="Steentjes M.B.F."/>
            <person name="Corcolon B."/>
            <person name="Chong P.A."/>
            <person name="Kema G.H.J."/>
            <person name="Seidl M.F."/>
        </authorList>
    </citation>
    <scope>NUCLEOTIDE SEQUENCE [LARGE SCALE GENOMIC DNA]</scope>
    <source>
        <strain evidence="12 13">P124</strain>
    </source>
</reference>
<dbReference type="Gene3D" id="1.10.510.10">
    <property type="entry name" value="Transferase(Phosphotransferase) domain 1"/>
    <property type="match status" value="1"/>
</dbReference>
<evidence type="ECO:0000256" key="1">
    <source>
        <dbReference type="ARBA" id="ARBA00022679"/>
    </source>
</evidence>
<evidence type="ECO:0000256" key="3">
    <source>
        <dbReference type="ARBA" id="ARBA00022777"/>
    </source>
</evidence>
<keyword evidence="2" id="KW-0547">Nucleotide-binding</keyword>
<evidence type="ECO:0000313" key="13">
    <source>
        <dbReference type="Proteomes" id="UP001305779"/>
    </source>
</evidence>
<comment type="similarity">
    <text evidence="5">Belongs to the protein kinase superfamily. STE Ser/Thr protein kinase family. MAP kinase kinase subfamily.</text>
</comment>
<feature type="region of interest" description="Disordered" evidence="10">
    <location>
        <begin position="1"/>
        <end position="118"/>
    </location>
</feature>